<proteinExistence type="predicted"/>
<accession>A0A8K0RRP5</accession>
<dbReference type="InterPro" id="IPR017853">
    <property type="entry name" value="GH"/>
</dbReference>
<dbReference type="GO" id="GO:0005975">
    <property type="term" value="P:carbohydrate metabolic process"/>
    <property type="evidence" value="ECO:0007669"/>
    <property type="project" value="InterPro"/>
</dbReference>
<feature type="transmembrane region" description="Helical" evidence="1">
    <location>
        <begin position="88"/>
        <end position="110"/>
    </location>
</feature>
<sequence length="143" mass="16370">MENGMSIKGGLSYYHVNYLVEVSVEDSVDINGYVAWRFLIKFERPDGFRTRFDVTFVDFDEDQKRYQKGNAQVSNDLFTRHIVRIGNFWSALGLSIIAVSIGAATIVFYFKYGLWGKMLLGAEDDFLDFKSVILGTLKDLDQI</sequence>
<protein>
    <submittedName>
        <fullName evidence="2">Uncharacterized protein</fullName>
    </submittedName>
</protein>
<dbReference type="Proteomes" id="UP000813427">
    <property type="component" value="Unassembled WGS sequence"/>
</dbReference>
<dbReference type="GO" id="GO:0004553">
    <property type="term" value="F:hydrolase activity, hydrolyzing O-glycosyl compounds"/>
    <property type="evidence" value="ECO:0007669"/>
    <property type="project" value="InterPro"/>
</dbReference>
<evidence type="ECO:0000313" key="2">
    <source>
        <dbReference type="EMBL" id="KAH7241280.1"/>
    </source>
</evidence>
<organism evidence="2 3">
    <name type="scientific">Fusarium tricinctum</name>
    <dbReference type="NCBI Taxonomy" id="61284"/>
    <lineage>
        <taxon>Eukaryota</taxon>
        <taxon>Fungi</taxon>
        <taxon>Dikarya</taxon>
        <taxon>Ascomycota</taxon>
        <taxon>Pezizomycotina</taxon>
        <taxon>Sordariomycetes</taxon>
        <taxon>Hypocreomycetidae</taxon>
        <taxon>Hypocreales</taxon>
        <taxon>Nectriaceae</taxon>
        <taxon>Fusarium</taxon>
        <taxon>Fusarium tricinctum species complex</taxon>
    </lineage>
</organism>
<evidence type="ECO:0000313" key="3">
    <source>
        <dbReference type="Proteomes" id="UP000813427"/>
    </source>
</evidence>
<comment type="caution">
    <text evidence="2">The sequence shown here is derived from an EMBL/GenBank/DDBJ whole genome shotgun (WGS) entry which is preliminary data.</text>
</comment>
<dbReference type="Gene3D" id="3.20.20.80">
    <property type="entry name" value="Glycosidases"/>
    <property type="match status" value="1"/>
</dbReference>
<dbReference type="OrthoDB" id="529273at2759"/>
<dbReference type="Pfam" id="PF00232">
    <property type="entry name" value="Glyco_hydro_1"/>
    <property type="match status" value="1"/>
</dbReference>
<keyword evidence="3" id="KW-1185">Reference proteome</keyword>
<keyword evidence="1" id="KW-0472">Membrane</keyword>
<evidence type="ECO:0000256" key="1">
    <source>
        <dbReference type="SAM" id="Phobius"/>
    </source>
</evidence>
<keyword evidence="1" id="KW-0812">Transmembrane</keyword>
<dbReference type="EMBL" id="JAGPXF010000005">
    <property type="protein sequence ID" value="KAH7241280.1"/>
    <property type="molecule type" value="Genomic_DNA"/>
</dbReference>
<reference evidence="2" key="1">
    <citation type="journal article" date="2021" name="Nat. Commun.">
        <title>Genetic determinants of endophytism in the Arabidopsis root mycobiome.</title>
        <authorList>
            <person name="Mesny F."/>
            <person name="Miyauchi S."/>
            <person name="Thiergart T."/>
            <person name="Pickel B."/>
            <person name="Atanasova L."/>
            <person name="Karlsson M."/>
            <person name="Huettel B."/>
            <person name="Barry K.W."/>
            <person name="Haridas S."/>
            <person name="Chen C."/>
            <person name="Bauer D."/>
            <person name="Andreopoulos W."/>
            <person name="Pangilinan J."/>
            <person name="LaButti K."/>
            <person name="Riley R."/>
            <person name="Lipzen A."/>
            <person name="Clum A."/>
            <person name="Drula E."/>
            <person name="Henrissat B."/>
            <person name="Kohler A."/>
            <person name="Grigoriev I.V."/>
            <person name="Martin F.M."/>
            <person name="Hacquard S."/>
        </authorList>
    </citation>
    <scope>NUCLEOTIDE SEQUENCE</scope>
    <source>
        <strain evidence="2">MPI-SDFR-AT-0068</strain>
    </source>
</reference>
<name>A0A8K0RRP5_9HYPO</name>
<dbReference type="SUPFAM" id="SSF51445">
    <property type="entry name" value="(Trans)glycosidases"/>
    <property type="match status" value="1"/>
</dbReference>
<dbReference type="InterPro" id="IPR001360">
    <property type="entry name" value="Glyco_hydro_1"/>
</dbReference>
<gene>
    <name evidence="2" type="ORF">BKA59DRAFT_455877</name>
</gene>
<dbReference type="AlphaFoldDB" id="A0A8K0RRP5"/>
<keyword evidence="1" id="KW-1133">Transmembrane helix</keyword>